<evidence type="ECO:0000256" key="1">
    <source>
        <dbReference type="SAM" id="MobiDB-lite"/>
    </source>
</evidence>
<feature type="region of interest" description="Disordered" evidence="1">
    <location>
        <begin position="1"/>
        <end position="107"/>
    </location>
</feature>
<keyword evidence="5" id="KW-1185">Reference proteome</keyword>
<reference evidence="4" key="2">
    <citation type="submission" date="2023-06" db="EMBL/GenBank/DDBJ databases">
        <authorList>
            <consortium name="Lawrence Berkeley National Laboratory"/>
            <person name="Haridas S."/>
            <person name="Hensen N."/>
            <person name="Bonometti L."/>
            <person name="Westerberg I."/>
            <person name="Brannstrom I.O."/>
            <person name="Guillou S."/>
            <person name="Cros-Aarteil S."/>
            <person name="Calhoun S."/>
            <person name="Kuo A."/>
            <person name="Mondo S."/>
            <person name="Pangilinan J."/>
            <person name="Riley R."/>
            <person name="Labutti K."/>
            <person name="Andreopoulos B."/>
            <person name="Lipzen A."/>
            <person name="Chen C."/>
            <person name="Yanf M."/>
            <person name="Daum C."/>
            <person name="Ng V."/>
            <person name="Clum A."/>
            <person name="Steindorff A."/>
            <person name="Ohm R."/>
            <person name="Martin F."/>
            <person name="Silar P."/>
            <person name="Natvig D."/>
            <person name="Lalanne C."/>
            <person name="Gautier V."/>
            <person name="Ament-Velasquez S.L."/>
            <person name="Kruys A."/>
            <person name="Hutchinson M.I."/>
            <person name="Powell A.J."/>
            <person name="Barry K."/>
            <person name="Miller A.N."/>
            <person name="Grigoriev I.V."/>
            <person name="Debuchy R."/>
            <person name="Gladieux P."/>
            <person name="Thoren M.H."/>
            <person name="Johannesson H."/>
        </authorList>
    </citation>
    <scope>NUCLEOTIDE SEQUENCE</scope>
    <source>
        <strain evidence="4">CBS 560.94</strain>
    </source>
</reference>
<dbReference type="PANTHER" id="PTHR38793:SF1">
    <property type="entry name" value="SMODS AND SLOG-ASSOCIATING 2TM EFFECTOR DOMAIN-CONTAINING PROTEIN"/>
    <property type="match status" value="1"/>
</dbReference>
<accession>A0AAE0MQ77</accession>
<evidence type="ECO:0000256" key="2">
    <source>
        <dbReference type="SAM" id="Phobius"/>
    </source>
</evidence>
<keyword evidence="2" id="KW-0812">Transmembrane</keyword>
<keyword evidence="2" id="KW-1133">Transmembrane helix</keyword>
<feature type="transmembrane region" description="Helical" evidence="2">
    <location>
        <begin position="182"/>
        <end position="204"/>
    </location>
</feature>
<protein>
    <recommendedName>
        <fullName evidence="3">SMODS and SLOG-associating 2TM effector domain-containing protein</fullName>
    </recommendedName>
</protein>
<evidence type="ECO:0000313" key="5">
    <source>
        <dbReference type="Proteomes" id="UP001278500"/>
    </source>
</evidence>
<organism evidence="4 5">
    <name type="scientific">Neurospora tetraspora</name>
    <dbReference type="NCBI Taxonomy" id="94610"/>
    <lineage>
        <taxon>Eukaryota</taxon>
        <taxon>Fungi</taxon>
        <taxon>Dikarya</taxon>
        <taxon>Ascomycota</taxon>
        <taxon>Pezizomycotina</taxon>
        <taxon>Sordariomycetes</taxon>
        <taxon>Sordariomycetidae</taxon>
        <taxon>Sordariales</taxon>
        <taxon>Sordariaceae</taxon>
        <taxon>Neurospora</taxon>
    </lineage>
</organism>
<name>A0AAE0MQ77_9PEZI</name>
<reference evidence="4" key="1">
    <citation type="journal article" date="2023" name="Mol. Phylogenet. Evol.">
        <title>Genome-scale phylogeny and comparative genomics of the fungal order Sordariales.</title>
        <authorList>
            <person name="Hensen N."/>
            <person name="Bonometti L."/>
            <person name="Westerberg I."/>
            <person name="Brannstrom I.O."/>
            <person name="Guillou S."/>
            <person name="Cros-Aarteil S."/>
            <person name="Calhoun S."/>
            <person name="Haridas S."/>
            <person name="Kuo A."/>
            <person name="Mondo S."/>
            <person name="Pangilinan J."/>
            <person name="Riley R."/>
            <person name="LaButti K."/>
            <person name="Andreopoulos B."/>
            <person name="Lipzen A."/>
            <person name="Chen C."/>
            <person name="Yan M."/>
            <person name="Daum C."/>
            <person name="Ng V."/>
            <person name="Clum A."/>
            <person name="Steindorff A."/>
            <person name="Ohm R.A."/>
            <person name="Martin F."/>
            <person name="Silar P."/>
            <person name="Natvig D.O."/>
            <person name="Lalanne C."/>
            <person name="Gautier V."/>
            <person name="Ament-Velasquez S.L."/>
            <person name="Kruys A."/>
            <person name="Hutchinson M.I."/>
            <person name="Powell A.J."/>
            <person name="Barry K."/>
            <person name="Miller A.N."/>
            <person name="Grigoriev I.V."/>
            <person name="Debuchy R."/>
            <person name="Gladieux P."/>
            <person name="Hiltunen Thoren M."/>
            <person name="Johannesson H."/>
        </authorList>
    </citation>
    <scope>NUCLEOTIDE SEQUENCE</scope>
    <source>
        <strain evidence="4">CBS 560.94</strain>
    </source>
</reference>
<feature type="compositionally biased region" description="Polar residues" evidence="1">
    <location>
        <begin position="77"/>
        <end position="95"/>
    </location>
</feature>
<dbReference type="GeneID" id="87866355"/>
<keyword evidence="2" id="KW-0472">Membrane</keyword>
<evidence type="ECO:0000259" key="3">
    <source>
        <dbReference type="Pfam" id="PF18142"/>
    </source>
</evidence>
<dbReference type="Proteomes" id="UP001278500">
    <property type="component" value="Unassembled WGS sequence"/>
</dbReference>
<dbReference type="RefSeq" id="XP_062678830.1">
    <property type="nucleotide sequence ID" value="XM_062829201.1"/>
</dbReference>
<dbReference type="AlphaFoldDB" id="A0AAE0MQ77"/>
<dbReference type="Pfam" id="PF18142">
    <property type="entry name" value="SLATT_fungal"/>
    <property type="match status" value="1"/>
</dbReference>
<feature type="domain" description="SMODS and SLOG-associating 2TM effector" evidence="3">
    <location>
        <begin position="166"/>
        <end position="288"/>
    </location>
</feature>
<feature type="compositionally biased region" description="Polar residues" evidence="1">
    <location>
        <begin position="42"/>
        <end position="55"/>
    </location>
</feature>
<feature type="transmembrane region" description="Helical" evidence="2">
    <location>
        <begin position="216"/>
        <end position="234"/>
    </location>
</feature>
<gene>
    <name evidence="4" type="ORF">B0H65DRAFT_542187</name>
</gene>
<dbReference type="NCBIfam" id="NF033635">
    <property type="entry name" value="SLATT_fungal"/>
    <property type="match status" value="1"/>
</dbReference>
<comment type="caution">
    <text evidence="4">The sequence shown here is derived from an EMBL/GenBank/DDBJ whole genome shotgun (WGS) entry which is preliminary data.</text>
</comment>
<feature type="compositionally biased region" description="Polar residues" evidence="1">
    <location>
        <begin position="1"/>
        <end position="14"/>
    </location>
</feature>
<evidence type="ECO:0000313" key="4">
    <source>
        <dbReference type="EMBL" id="KAK3339470.1"/>
    </source>
</evidence>
<dbReference type="InterPro" id="IPR041622">
    <property type="entry name" value="SLATT_fungi"/>
</dbReference>
<sequence>MASPKYNSRDSNIPQIPPQSPESEAFGVESIIYKSDRPSNIPIPTTNAGVNTNHGNRAPSNPNRPPSRPFSTSTAPHMNNTGNTSTFVANKNGQQPSASSPPSPISTPFRTSIHPKLRFLTPSEWARIAHSIGGIADPSCESNTVVHPTCWYWPPRGMPEGLYRDVIYQRTRYMYSYHIFSIMRWFLMILQIVLGAVLTALGAWGGSEGVGTGTPITILAAINTTVAGLLALMHNSGLPDRLRMNKIEFEQVADHLKELLDTGIVEVGQGVDDVLKNCFSRFHTAKATVWANMPDAYTSSSAASRDKPQLICPDPTIHLLVKHEQEAAERE</sequence>
<dbReference type="PANTHER" id="PTHR38793">
    <property type="entry name" value="SLATT_FUNGAL DOMAIN-CONTAINING PROTEIN-RELATED"/>
    <property type="match status" value="1"/>
</dbReference>
<proteinExistence type="predicted"/>
<dbReference type="EMBL" id="JAUEPP010000007">
    <property type="protein sequence ID" value="KAK3339470.1"/>
    <property type="molecule type" value="Genomic_DNA"/>
</dbReference>